<dbReference type="AlphaFoldDB" id="A0A8J2XMC7"/>
<organism evidence="1 2">
    <name type="scientific">Neiella marina</name>
    <dbReference type="NCBI Taxonomy" id="508461"/>
    <lineage>
        <taxon>Bacteria</taxon>
        <taxon>Pseudomonadati</taxon>
        <taxon>Pseudomonadota</taxon>
        <taxon>Gammaproteobacteria</taxon>
        <taxon>Alteromonadales</taxon>
        <taxon>Echinimonadaceae</taxon>
        <taxon>Neiella</taxon>
    </lineage>
</organism>
<dbReference type="EMBL" id="BMDX01000008">
    <property type="protein sequence ID" value="GGA77326.1"/>
    <property type="molecule type" value="Genomic_DNA"/>
</dbReference>
<gene>
    <name evidence="1" type="ORF">GCM10011369_18990</name>
</gene>
<keyword evidence="2" id="KW-1185">Reference proteome</keyword>
<protein>
    <submittedName>
        <fullName evidence="1">Uncharacterized protein</fullName>
    </submittedName>
</protein>
<name>A0A8J2XMC7_9GAMM</name>
<proteinExistence type="predicted"/>
<dbReference type="Proteomes" id="UP000619743">
    <property type="component" value="Unassembled WGS sequence"/>
</dbReference>
<evidence type="ECO:0000313" key="2">
    <source>
        <dbReference type="Proteomes" id="UP000619743"/>
    </source>
</evidence>
<accession>A0A8J2XMC7</accession>
<dbReference type="RefSeq" id="WP_143824513.1">
    <property type="nucleotide sequence ID" value="NZ_BMDX01000008.1"/>
</dbReference>
<reference evidence="2" key="1">
    <citation type="journal article" date="2019" name="Int. J. Syst. Evol. Microbiol.">
        <title>The Global Catalogue of Microorganisms (GCM) 10K type strain sequencing project: providing services to taxonomists for standard genome sequencing and annotation.</title>
        <authorList>
            <consortium name="The Broad Institute Genomics Platform"/>
            <consortium name="The Broad Institute Genome Sequencing Center for Infectious Disease"/>
            <person name="Wu L."/>
            <person name="Ma J."/>
        </authorList>
    </citation>
    <scope>NUCLEOTIDE SEQUENCE [LARGE SCALE GENOMIC DNA]</scope>
    <source>
        <strain evidence="2">CGMCC 1.10130</strain>
    </source>
</reference>
<evidence type="ECO:0000313" key="1">
    <source>
        <dbReference type="EMBL" id="GGA77326.1"/>
    </source>
</evidence>
<sequence length="104" mass="11724">MNIYDEKNNEIVIDRRCDVCGESVMLEVNDNDMKLDECGELSAKWGYAPSEDGSAYHLDLCHDCFKFALSTLRDKRRSLAIVNKEIDLPGEDFGRIGGHAPKSK</sequence>
<comment type="caution">
    <text evidence="1">The sequence shown here is derived from an EMBL/GenBank/DDBJ whole genome shotgun (WGS) entry which is preliminary data.</text>
</comment>
<dbReference type="OrthoDB" id="6168720at2"/>